<dbReference type="Gene3D" id="1.10.260.40">
    <property type="entry name" value="lambda repressor-like DNA-binding domains"/>
    <property type="match status" value="1"/>
</dbReference>
<name>A0A8J3I5J0_9CHLR</name>
<dbReference type="InterPro" id="IPR056681">
    <property type="entry name" value="DUF7779"/>
</dbReference>
<dbReference type="PROSITE" id="PS50943">
    <property type="entry name" value="HTH_CROC1"/>
    <property type="match status" value="1"/>
</dbReference>
<dbReference type="SMART" id="SM00530">
    <property type="entry name" value="HTH_XRE"/>
    <property type="match status" value="1"/>
</dbReference>
<evidence type="ECO:0000256" key="1">
    <source>
        <dbReference type="PROSITE-ProRule" id="PRU00339"/>
    </source>
</evidence>
<dbReference type="CDD" id="cd00093">
    <property type="entry name" value="HTH_XRE"/>
    <property type="match status" value="1"/>
</dbReference>
<dbReference type="SMART" id="SM00028">
    <property type="entry name" value="TPR"/>
    <property type="match status" value="7"/>
</dbReference>
<dbReference type="AlphaFoldDB" id="A0A8J3I5J0"/>
<organism evidence="3 4">
    <name type="scientific">Ktedonospora formicarum</name>
    <dbReference type="NCBI Taxonomy" id="2778364"/>
    <lineage>
        <taxon>Bacteria</taxon>
        <taxon>Bacillati</taxon>
        <taxon>Chloroflexota</taxon>
        <taxon>Ktedonobacteria</taxon>
        <taxon>Ktedonobacterales</taxon>
        <taxon>Ktedonobacteraceae</taxon>
        <taxon>Ktedonospora</taxon>
    </lineage>
</organism>
<accession>A0A8J3I5J0</accession>
<dbReference type="InterPro" id="IPR053137">
    <property type="entry name" value="NLR-like"/>
</dbReference>
<evidence type="ECO:0000313" key="4">
    <source>
        <dbReference type="Proteomes" id="UP000612362"/>
    </source>
</evidence>
<feature type="repeat" description="TPR" evidence="1">
    <location>
        <begin position="621"/>
        <end position="654"/>
    </location>
</feature>
<keyword evidence="4" id="KW-1185">Reference proteome</keyword>
<dbReference type="InterPro" id="IPR027417">
    <property type="entry name" value="P-loop_NTPase"/>
</dbReference>
<dbReference type="Pfam" id="PF25000">
    <property type="entry name" value="DUF7779"/>
    <property type="match status" value="1"/>
</dbReference>
<dbReference type="InterPro" id="IPR011990">
    <property type="entry name" value="TPR-like_helical_dom_sf"/>
</dbReference>
<dbReference type="SUPFAM" id="SSF48452">
    <property type="entry name" value="TPR-like"/>
    <property type="match status" value="1"/>
</dbReference>
<dbReference type="PANTHER" id="PTHR46082">
    <property type="entry name" value="ATP/GTP-BINDING PROTEIN-RELATED"/>
    <property type="match status" value="1"/>
</dbReference>
<evidence type="ECO:0000259" key="2">
    <source>
        <dbReference type="PROSITE" id="PS50943"/>
    </source>
</evidence>
<protein>
    <submittedName>
        <fullName evidence="3">Tetratricopeptide repeat protein</fullName>
    </submittedName>
</protein>
<dbReference type="Pfam" id="PF13374">
    <property type="entry name" value="TPR_10"/>
    <property type="match status" value="1"/>
</dbReference>
<feature type="repeat" description="TPR" evidence="1">
    <location>
        <begin position="574"/>
        <end position="607"/>
    </location>
</feature>
<dbReference type="GO" id="GO:0043531">
    <property type="term" value="F:ADP binding"/>
    <property type="evidence" value="ECO:0007669"/>
    <property type="project" value="InterPro"/>
</dbReference>
<dbReference type="SUPFAM" id="SSF52540">
    <property type="entry name" value="P-loop containing nucleoside triphosphate hydrolases"/>
    <property type="match status" value="1"/>
</dbReference>
<reference evidence="3" key="1">
    <citation type="submission" date="2020-10" db="EMBL/GenBank/DDBJ databases">
        <title>Taxonomic study of unclassified bacteria belonging to the class Ktedonobacteria.</title>
        <authorList>
            <person name="Yabe S."/>
            <person name="Wang C.M."/>
            <person name="Zheng Y."/>
            <person name="Sakai Y."/>
            <person name="Cavaletti L."/>
            <person name="Monciardini P."/>
            <person name="Donadio S."/>
        </authorList>
    </citation>
    <scope>NUCLEOTIDE SEQUENCE</scope>
    <source>
        <strain evidence="3">SOSP1-1</strain>
    </source>
</reference>
<feature type="repeat" description="TPR" evidence="1">
    <location>
        <begin position="705"/>
        <end position="738"/>
    </location>
</feature>
<feature type="repeat" description="TPR" evidence="1">
    <location>
        <begin position="663"/>
        <end position="696"/>
    </location>
</feature>
<dbReference type="Proteomes" id="UP000612362">
    <property type="component" value="Unassembled WGS sequence"/>
</dbReference>
<dbReference type="Pfam" id="PF13424">
    <property type="entry name" value="TPR_12"/>
    <property type="match status" value="3"/>
</dbReference>
<evidence type="ECO:0000313" key="3">
    <source>
        <dbReference type="EMBL" id="GHO45754.1"/>
    </source>
</evidence>
<sequence length="806" mass="91636">MINYNPGSFGALLYTLRKRQHLTQQQLADAVGMHRHAISRWEQGKALPVSKAIVLELIQYLRLDANDARHLLEASLTAPAPLWGVPFSRNAFFTGREETLETIKNHLHPDRAAITGSSYALYGLGGVGKTQVALEYAYRYSLAYRAVFWIESETNDQVLFSLQRMADLLQLPERSESDQQQVTKAVQHWLATHTQWLLIWDNVEDLELPQRVLPPDPQGDFLVTSRRQTLEILPYGIELQPMEVDEGILLLLRRAKVLERDATSEQIHQLIVGMPDEYTAATRLVKLVGGLPLALDQVGAYLEETGCGLVNYLHLYELQQPFLLNRRGGPGIYHPQSVTATFHLAKGQLEQTQKEALDLLYLCAFLHAESIPEELFHIGAQHLGPRLTPIVGDTVQFDLMFMTLRNLSLVHRQPQMRTLSLHRLLQDVLREQMESEEMRLWGGRVIRMVNAAFPEGIPFVNWVRCEQYLAQALACVPLIAKIGGDVPEAGELLSKVGIYLLRRGRFKEATPLLEQAVALGEHQLGDGHPTLISRLVNQAELFWRQCKYEQTELLLLRALTIGEHHLEPMHYQIGYILNSLGLLFSEQGKYEQAELFYQRALTILDQPSLERPSKPELDGLCDTLSNLGLLYWKLGKYEQAEPFYLRALQMEELLFGPEDPDTALTLNNLAALYRDQGKYEQAESLYQRVLKIEEHALGSEHPSLAFPLKGLAQLYANQGKYGQAEPLYQRALRIREQALRTDHPDVAATLDGLADIYAAQKKYTQAASLYQRALQIYEHHLGSTHLETLRIKSAYHYVFEQSKLIN</sequence>
<dbReference type="PROSITE" id="PS50005">
    <property type="entry name" value="TPR"/>
    <property type="match status" value="5"/>
</dbReference>
<dbReference type="InterPro" id="IPR010982">
    <property type="entry name" value="Lambda_DNA-bd_dom_sf"/>
</dbReference>
<proteinExistence type="predicted"/>
<dbReference type="PROSITE" id="PS50293">
    <property type="entry name" value="TPR_REGION"/>
    <property type="match status" value="1"/>
</dbReference>
<dbReference type="InterPro" id="IPR019734">
    <property type="entry name" value="TPR_rpt"/>
</dbReference>
<dbReference type="NCBIfam" id="NF040586">
    <property type="entry name" value="FxSxx_TPR"/>
    <property type="match status" value="1"/>
</dbReference>
<dbReference type="SUPFAM" id="SSF47413">
    <property type="entry name" value="lambda repressor-like DNA-binding domains"/>
    <property type="match status" value="1"/>
</dbReference>
<comment type="caution">
    <text evidence="3">The sequence shown here is derived from an EMBL/GenBank/DDBJ whole genome shotgun (WGS) entry which is preliminary data.</text>
</comment>
<dbReference type="Gene3D" id="3.40.50.300">
    <property type="entry name" value="P-loop containing nucleotide triphosphate hydrolases"/>
    <property type="match status" value="1"/>
</dbReference>
<dbReference type="GO" id="GO:0003677">
    <property type="term" value="F:DNA binding"/>
    <property type="evidence" value="ECO:0007669"/>
    <property type="project" value="InterPro"/>
</dbReference>
<dbReference type="PANTHER" id="PTHR46082:SF6">
    <property type="entry name" value="AAA+ ATPASE DOMAIN-CONTAINING PROTEIN-RELATED"/>
    <property type="match status" value="1"/>
</dbReference>
<dbReference type="Gene3D" id="1.25.40.10">
    <property type="entry name" value="Tetratricopeptide repeat domain"/>
    <property type="match status" value="2"/>
</dbReference>
<feature type="repeat" description="TPR" evidence="1">
    <location>
        <begin position="747"/>
        <end position="780"/>
    </location>
</feature>
<dbReference type="Pfam" id="PF13560">
    <property type="entry name" value="HTH_31"/>
    <property type="match status" value="1"/>
</dbReference>
<keyword evidence="1" id="KW-0802">TPR repeat</keyword>
<feature type="domain" description="HTH cro/C1-type" evidence="2">
    <location>
        <begin position="13"/>
        <end position="68"/>
    </location>
</feature>
<gene>
    <name evidence="3" type="ORF">KSX_39170</name>
</gene>
<dbReference type="EMBL" id="BNJF01000002">
    <property type="protein sequence ID" value="GHO45754.1"/>
    <property type="molecule type" value="Genomic_DNA"/>
</dbReference>
<dbReference type="PRINTS" id="PR00364">
    <property type="entry name" value="DISEASERSIST"/>
</dbReference>
<dbReference type="InterPro" id="IPR001387">
    <property type="entry name" value="Cro/C1-type_HTH"/>
</dbReference>